<proteinExistence type="predicted"/>
<gene>
    <name evidence="1" type="ORF">KY290_011297</name>
</gene>
<organism evidence="1 2">
    <name type="scientific">Solanum tuberosum</name>
    <name type="common">Potato</name>
    <dbReference type="NCBI Taxonomy" id="4113"/>
    <lineage>
        <taxon>Eukaryota</taxon>
        <taxon>Viridiplantae</taxon>
        <taxon>Streptophyta</taxon>
        <taxon>Embryophyta</taxon>
        <taxon>Tracheophyta</taxon>
        <taxon>Spermatophyta</taxon>
        <taxon>Magnoliopsida</taxon>
        <taxon>eudicotyledons</taxon>
        <taxon>Gunneridae</taxon>
        <taxon>Pentapetalae</taxon>
        <taxon>asterids</taxon>
        <taxon>lamiids</taxon>
        <taxon>Solanales</taxon>
        <taxon>Solanaceae</taxon>
        <taxon>Solanoideae</taxon>
        <taxon>Solaneae</taxon>
        <taxon>Solanum</taxon>
    </lineage>
</organism>
<reference evidence="1 2" key="1">
    <citation type="journal article" date="2021" name="bioRxiv">
        <title>Chromosome-scale and haplotype-resolved genome assembly of a tetraploid potato cultivar.</title>
        <authorList>
            <person name="Sun H."/>
            <person name="Jiao W.-B."/>
            <person name="Krause K."/>
            <person name="Campoy J.A."/>
            <person name="Goel M."/>
            <person name="Folz-Donahue K."/>
            <person name="Kukat C."/>
            <person name="Huettel B."/>
            <person name="Schneeberger K."/>
        </authorList>
    </citation>
    <scope>NUCLEOTIDE SEQUENCE [LARGE SCALE GENOMIC DNA]</scope>
    <source>
        <strain evidence="1">SolTubOtavaFocal</strain>
        <tissue evidence="1">Leaves</tissue>
    </source>
</reference>
<dbReference type="Proteomes" id="UP000826656">
    <property type="component" value="Unassembled WGS sequence"/>
</dbReference>
<sequence length="75" mass="8271">MSSLGAVVKLSFCFFLLWISNTYYDELYPGGCSGFLGGIDRGAMSCVIWDSCIHCVAMKMLLMIVIVTQLPRPLS</sequence>
<dbReference type="EMBL" id="JAIVGD010000005">
    <property type="protein sequence ID" value="KAH0774160.1"/>
    <property type="molecule type" value="Genomic_DNA"/>
</dbReference>
<protein>
    <submittedName>
        <fullName evidence="1">Uncharacterized protein</fullName>
    </submittedName>
</protein>
<accession>A0ABQ7W087</accession>
<evidence type="ECO:0000313" key="2">
    <source>
        <dbReference type="Proteomes" id="UP000826656"/>
    </source>
</evidence>
<name>A0ABQ7W087_SOLTU</name>
<comment type="caution">
    <text evidence="1">The sequence shown here is derived from an EMBL/GenBank/DDBJ whole genome shotgun (WGS) entry which is preliminary data.</text>
</comment>
<keyword evidence="2" id="KW-1185">Reference proteome</keyword>
<evidence type="ECO:0000313" key="1">
    <source>
        <dbReference type="EMBL" id="KAH0774160.1"/>
    </source>
</evidence>